<dbReference type="InterPro" id="IPR000782">
    <property type="entry name" value="FAS1_domain"/>
</dbReference>
<name>A0A066W0A4_TILAU</name>
<dbReference type="SMART" id="SM00554">
    <property type="entry name" value="FAS1"/>
    <property type="match status" value="2"/>
</dbReference>
<dbReference type="OMA" id="LHIWTIP"/>
<dbReference type="GO" id="GO:0005615">
    <property type="term" value="C:extracellular space"/>
    <property type="evidence" value="ECO:0007669"/>
    <property type="project" value="TreeGrafter"/>
</dbReference>
<dbReference type="GO" id="GO:0016236">
    <property type="term" value="P:macroautophagy"/>
    <property type="evidence" value="ECO:0007669"/>
    <property type="project" value="TreeGrafter"/>
</dbReference>
<dbReference type="RefSeq" id="XP_013242768.1">
    <property type="nucleotide sequence ID" value="XM_013387314.1"/>
</dbReference>
<sequence length="372" mass="38215">MDTSLFTLLVYFMVSSSLVIAQTYTEGLVTALNAANLTTLASLAQNNTNFVTLLENGGNKTLLAPTDEALVVVADASASLLEATLQYHILNGTVRESGINGEKNYIASTFLTLQEYVSLPDGRSQAIVLRKANGDGNIPYVAGASRNSTFANSTDGSTYENVLIQPIDAVAFIPSNLSSTLTAINATTFFQATNLTSQLAALSSSRDGLTIFVPTNEAMDAAGAQIVSASESERANVLANHVLNGTLVYSTQLQGSGAMASAVSSSGNVLSFSSQNNNLEVTSGNATARITRADILVSNAVIHIINTVLFNTSSNPEAAASAFQSATGKPAPSATRAASAENAAAITHVHVFGVAAAVAAALIGAAAVLPHP</sequence>
<dbReference type="PANTHER" id="PTHR10900">
    <property type="entry name" value="PERIOSTIN-RELATED"/>
    <property type="match status" value="1"/>
</dbReference>
<dbReference type="GeneID" id="25261511"/>
<protein>
    <submittedName>
        <fullName evidence="3">FAS1 domain-containing protein</fullName>
    </submittedName>
</protein>
<dbReference type="SUPFAM" id="SSF82153">
    <property type="entry name" value="FAS1 domain"/>
    <property type="match status" value="2"/>
</dbReference>
<dbReference type="Proteomes" id="UP000027361">
    <property type="component" value="Unassembled WGS sequence"/>
</dbReference>
<reference evidence="3 4" key="1">
    <citation type="submission" date="2014-05" db="EMBL/GenBank/DDBJ databases">
        <title>Draft genome sequence of a rare smut relative, Tilletiaria anomala UBC 951.</title>
        <authorList>
            <consortium name="DOE Joint Genome Institute"/>
            <person name="Toome M."/>
            <person name="Kuo A."/>
            <person name="Henrissat B."/>
            <person name="Lipzen A."/>
            <person name="Tritt A."/>
            <person name="Yoshinaga Y."/>
            <person name="Zane M."/>
            <person name="Barry K."/>
            <person name="Grigoriev I.V."/>
            <person name="Spatafora J.W."/>
            <person name="Aimea M.C."/>
        </authorList>
    </citation>
    <scope>NUCLEOTIDE SEQUENCE [LARGE SCALE GENOMIC DNA]</scope>
    <source>
        <strain evidence="3 4">UBC 951</strain>
    </source>
</reference>
<dbReference type="HOGENOM" id="CLU_033355_1_1_1"/>
<evidence type="ECO:0000313" key="3">
    <source>
        <dbReference type="EMBL" id="KDN44494.1"/>
    </source>
</evidence>
<dbReference type="Pfam" id="PF02469">
    <property type="entry name" value="Fasciclin"/>
    <property type="match status" value="2"/>
</dbReference>
<dbReference type="STRING" id="1037660.A0A066W0A4"/>
<dbReference type="OrthoDB" id="286301at2759"/>
<organism evidence="3 4">
    <name type="scientific">Tilletiaria anomala (strain ATCC 24038 / CBS 436.72 / UBC 951)</name>
    <dbReference type="NCBI Taxonomy" id="1037660"/>
    <lineage>
        <taxon>Eukaryota</taxon>
        <taxon>Fungi</taxon>
        <taxon>Dikarya</taxon>
        <taxon>Basidiomycota</taxon>
        <taxon>Ustilaginomycotina</taxon>
        <taxon>Exobasidiomycetes</taxon>
        <taxon>Georgefischeriales</taxon>
        <taxon>Tilletiariaceae</taxon>
        <taxon>Tilletiaria</taxon>
    </lineage>
</organism>
<feature type="domain" description="FAS1" evidence="2">
    <location>
        <begin position="174"/>
        <end position="309"/>
    </location>
</feature>
<evidence type="ECO:0000256" key="1">
    <source>
        <dbReference type="SAM" id="SignalP"/>
    </source>
</evidence>
<dbReference type="PANTHER" id="PTHR10900:SF122">
    <property type="entry name" value="FAS1 DOMAIN-CONTAINING PROTEIN"/>
    <property type="match status" value="1"/>
</dbReference>
<dbReference type="InterPro" id="IPR050904">
    <property type="entry name" value="Adhesion/Biosynth-related"/>
</dbReference>
<dbReference type="GO" id="GO:0000329">
    <property type="term" value="C:fungal-type vacuole membrane"/>
    <property type="evidence" value="ECO:0007669"/>
    <property type="project" value="TreeGrafter"/>
</dbReference>
<evidence type="ECO:0000259" key="2">
    <source>
        <dbReference type="PROSITE" id="PS50213"/>
    </source>
</evidence>
<dbReference type="InterPro" id="IPR036378">
    <property type="entry name" value="FAS1_dom_sf"/>
</dbReference>
<keyword evidence="1" id="KW-0732">Signal</keyword>
<dbReference type="InParanoid" id="A0A066W0A4"/>
<accession>A0A066W0A4</accession>
<proteinExistence type="predicted"/>
<dbReference type="PROSITE" id="PS50213">
    <property type="entry name" value="FAS1"/>
    <property type="match status" value="2"/>
</dbReference>
<keyword evidence="4" id="KW-1185">Reference proteome</keyword>
<dbReference type="EMBL" id="JMSN01000051">
    <property type="protein sequence ID" value="KDN44494.1"/>
    <property type="molecule type" value="Genomic_DNA"/>
</dbReference>
<feature type="domain" description="FAS1" evidence="2">
    <location>
        <begin position="24"/>
        <end position="171"/>
    </location>
</feature>
<comment type="caution">
    <text evidence="3">The sequence shown here is derived from an EMBL/GenBank/DDBJ whole genome shotgun (WGS) entry which is preliminary data.</text>
</comment>
<gene>
    <name evidence="3" type="ORF">K437DRAFT_137123</name>
</gene>
<feature type="signal peptide" evidence="1">
    <location>
        <begin position="1"/>
        <end position="21"/>
    </location>
</feature>
<evidence type="ECO:0000313" key="4">
    <source>
        <dbReference type="Proteomes" id="UP000027361"/>
    </source>
</evidence>
<dbReference type="Gene3D" id="2.30.180.10">
    <property type="entry name" value="FAS1 domain"/>
    <property type="match status" value="2"/>
</dbReference>
<dbReference type="AlphaFoldDB" id="A0A066W0A4"/>
<feature type="chain" id="PRO_5001628591" evidence="1">
    <location>
        <begin position="22"/>
        <end position="372"/>
    </location>
</feature>